<sequence length="184" mass="21580">MKENRDKHQVVMATEVFNRLLAFAEDGAKMAGVSLADDKRHIRKFNLHLHQQRIQEVAEDDRQRREWYKRAKEIVNKHRGEQIVYHDGKGHYRYVKVIGLGKPKHMLRVGHNVVDQSVIDQQSTPHNYKHDCWVAEVPVWQLGGSIPDDYKMMFSGPYTGWWVSPERKAVLESCQSLVVSLWYD</sequence>
<dbReference type="GeneID" id="26643775"/>
<name>F8SJM1_BPPA3</name>
<reference evidence="1 2" key="1">
    <citation type="journal article" date="2011" name="Microbiology">
        <title>The Pseudomonas aeruginosa generalized transducing phage phiPA3 is a new member of the phiKZ-like group of 'jumbo' phages, and infects model laboratory strains and clinical isolates from cystic fibrosis patients.</title>
        <authorList>
            <person name="Monson R."/>
            <person name="Foulds I."/>
            <person name="Foweraker J."/>
            <person name="Welch M."/>
            <person name="Salmond G.P."/>
        </authorList>
    </citation>
    <scope>NUCLEOTIDE SEQUENCE [LARGE SCALE GENOMIC DNA]</scope>
</reference>
<organism evidence="1 2">
    <name type="scientific">Pseudomonas phage PhiPA3</name>
    <name type="common">Pseudomonas aeruginosa phage PhiPA3</name>
    <dbReference type="NCBI Taxonomy" id="998086"/>
    <lineage>
        <taxon>Viruses</taxon>
        <taxon>Duplodnaviria</taxon>
        <taxon>Heunggongvirae</taxon>
        <taxon>Uroviricota</taxon>
        <taxon>Caudoviricetes</taxon>
        <taxon>Chimalliviridae</taxon>
        <taxon>Miltoncavirus</taxon>
        <taxon>Miltoncavirus PhiPA3</taxon>
    </lineage>
</organism>
<dbReference type="EMBL" id="HQ630627">
    <property type="protein sequence ID" value="AEH03670.1"/>
    <property type="molecule type" value="Genomic_DNA"/>
</dbReference>
<organismHost>
    <name type="scientific">Pseudomonas aeruginosa</name>
    <dbReference type="NCBI Taxonomy" id="287"/>
</organismHost>
<protein>
    <submittedName>
        <fullName evidence="1">Uncharacterized protein 247</fullName>
    </submittedName>
</protein>
<keyword evidence="2" id="KW-1185">Reference proteome</keyword>
<dbReference type="KEGG" id="vg:26643775"/>
<dbReference type="Proteomes" id="UP000008388">
    <property type="component" value="Segment"/>
</dbReference>
<gene>
    <name evidence="1" type="primary">247</name>
</gene>
<evidence type="ECO:0000313" key="2">
    <source>
        <dbReference type="Proteomes" id="UP000008388"/>
    </source>
</evidence>
<dbReference type="RefSeq" id="YP_009217326.1">
    <property type="nucleotide sequence ID" value="NC_028999.1"/>
</dbReference>
<evidence type="ECO:0000313" key="1">
    <source>
        <dbReference type="EMBL" id="AEH03670.1"/>
    </source>
</evidence>
<proteinExistence type="predicted"/>
<accession>F8SJM1</accession>